<dbReference type="PRINTS" id="PR00096">
    <property type="entry name" value="GATASE"/>
</dbReference>
<keyword evidence="3" id="KW-0456">Lyase</keyword>
<dbReference type="Pfam" id="PF00117">
    <property type="entry name" value="GATase"/>
    <property type="match status" value="1"/>
</dbReference>
<dbReference type="EC" id="4.1.3.27" evidence="3"/>
<dbReference type="NCBIfam" id="TIGR00566">
    <property type="entry name" value="trpG_papA"/>
    <property type="match status" value="1"/>
</dbReference>
<dbReference type="Gene3D" id="3.40.50.880">
    <property type="match status" value="1"/>
</dbReference>
<reference evidence="3" key="1">
    <citation type="submission" date="2020-02" db="EMBL/GenBank/DDBJ databases">
        <authorList>
            <person name="Meier V. D."/>
        </authorList>
    </citation>
    <scope>NUCLEOTIDE SEQUENCE</scope>
    <source>
        <strain evidence="3">AVDCRST_MAG09</strain>
    </source>
</reference>
<evidence type="ECO:0000313" key="3">
    <source>
        <dbReference type="EMBL" id="CAA9512927.1"/>
    </source>
</evidence>
<protein>
    <submittedName>
        <fullName evidence="3">Anthranilate synthase, amidotransferase component @ Para-aminobenzoate synthase, amidotransferase component</fullName>
        <ecNumber evidence="3">2.6.1.85</ecNumber>
        <ecNumber evidence="3">4.1.3.27</ecNumber>
    </submittedName>
</protein>
<feature type="domain" description="Glutamine amidotransferase" evidence="2">
    <location>
        <begin position="7"/>
        <end position="187"/>
    </location>
</feature>
<sequence>MGMPSILVLDNQDSFTFTLVDYLTTLSAKVRVVRSDQVTLAEVLNSPFDGFLISPGPGRPDAAGISVELSAACIAEARPLLGVCLGHQAIGLAVGAEVEQVPPVHGKTCAVTHDESGLFARLPSPLNATRYHSLAVTAYPSALRPNAWAADGTVQGFRHAHAPVHGVQFHPESVASQHGHALLRNFLDLCS</sequence>
<dbReference type="PRINTS" id="PR00099">
    <property type="entry name" value="CPSGATASE"/>
</dbReference>
<dbReference type="InterPro" id="IPR017926">
    <property type="entry name" value="GATASE"/>
</dbReference>
<evidence type="ECO:0000259" key="2">
    <source>
        <dbReference type="Pfam" id="PF00117"/>
    </source>
</evidence>
<dbReference type="AlphaFoldDB" id="A0A6J4T3W1"/>
<keyword evidence="3" id="KW-0032">Aminotransferase</keyword>
<dbReference type="PRINTS" id="PR00097">
    <property type="entry name" value="ANTSNTHASEII"/>
</dbReference>
<evidence type="ECO:0000256" key="1">
    <source>
        <dbReference type="ARBA" id="ARBA00022962"/>
    </source>
</evidence>
<dbReference type="PANTHER" id="PTHR43418">
    <property type="entry name" value="MULTIFUNCTIONAL TRYPTOPHAN BIOSYNTHESIS PROTEIN-RELATED"/>
    <property type="match status" value="1"/>
</dbReference>
<organism evidence="3">
    <name type="scientific">uncultured Sphingomonas sp</name>
    <dbReference type="NCBI Taxonomy" id="158754"/>
    <lineage>
        <taxon>Bacteria</taxon>
        <taxon>Pseudomonadati</taxon>
        <taxon>Pseudomonadota</taxon>
        <taxon>Alphaproteobacteria</taxon>
        <taxon>Sphingomonadales</taxon>
        <taxon>Sphingomonadaceae</taxon>
        <taxon>Sphingomonas</taxon>
        <taxon>environmental samples</taxon>
    </lineage>
</organism>
<dbReference type="GO" id="GO:0005829">
    <property type="term" value="C:cytosol"/>
    <property type="evidence" value="ECO:0007669"/>
    <property type="project" value="TreeGrafter"/>
</dbReference>
<dbReference type="EMBL" id="CADCVZ010000036">
    <property type="protein sequence ID" value="CAA9512927.1"/>
    <property type="molecule type" value="Genomic_DNA"/>
</dbReference>
<dbReference type="PANTHER" id="PTHR43418:SF4">
    <property type="entry name" value="MULTIFUNCTIONAL TRYPTOPHAN BIOSYNTHESIS PROTEIN"/>
    <property type="match status" value="1"/>
</dbReference>
<dbReference type="EC" id="2.6.1.85" evidence="3"/>
<name>A0A6J4T3W1_9SPHN</name>
<dbReference type="GO" id="GO:0004049">
    <property type="term" value="F:anthranilate synthase activity"/>
    <property type="evidence" value="ECO:0007669"/>
    <property type="project" value="UniProtKB-EC"/>
</dbReference>
<dbReference type="PROSITE" id="PS51273">
    <property type="entry name" value="GATASE_TYPE_1"/>
    <property type="match status" value="1"/>
</dbReference>
<gene>
    <name evidence="3" type="ORF">AVDCRST_MAG09-1730</name>
</gene>
<keyword evidence="1" id="KW-0315">Glutamine amidotransferase</keyword>
<dbReference type="InterPro" id="IPR006221">
    <property type="entry name" value="TrpG/PapA_dom"/>
</dbReference>
<dbReference type="InterPro" id="IPR050472">
    <property type="entry name" value="Anth_synth/Amidotransfase"/>
</dbReference>
<dbReference type="GO" id="GO:0046820">
    <property type="term" value="F:4-amino-4-deoxychorismate synthase activity"/>
    <property type="evidence" value="ECO:0007669"/>
    <property type="project" value="UniProtKB-EC"/>
</dbReference>
<dbReference type="InterPro" id="IPR029062">
    <property type="entry name" value="Class_I_gatase-like"/>
</dbReference>
<dbReference type="FunFam" id="3.40.50.880:FF:000003">
    <property type="entry name" value="Anthranilate synthase component II"/>
    <property type="match status" value="1"/>
</dbReference>
<proteinExistence type="predicted"/>
<dbReference type="CDD" id="cd01743">
    <property type="entry name" value="GATase1_Anthranilate_Synthase"/>
    <property type="match status" value="1"/>
</dbReference>
<accession>A0A6J4T3W1</accession>
<dbReference type="SUPFAM" id="SSF52317">
    <property type="entry name" value="Class I glutamine amidotransferase-like"/>
    <property type="match status" value="1"/>
</dbReference>
<dbReference type="GO" id="GO:0000162">
    <property type="term" value="P:L-tryptophan biosynthetic process"/>
    <property type="evidence" value="ECO:0007669"/>
    <property type="project" value="TreeGrafter"/>
</dbReference>
<keyword evidence="3" id="KW-0808">Transferase</keyword>